<reference evidence="1" key="1">
    <citation type="submission" date="2022-02" db="EMBL/GenBank/DDBJ databases">
        <title>Characterization of Tn125 harboring carbapenem-resistant Acinetobacter bereziniae clinical isolates.</title>
        <authorList>
            <person name="Wong N.-K."/>
            <person name="Pan Q."/>
        </authorList>
    </citation>
    <scope>NUCLEOTIDE SEQUENCE</scope>
    <source>
        <strain evidence="1">GD03393</strain>
    </source>
</reference>
<accession>A0A8I1DGG5</accession>
<proteinExistence type="predicted"/>
<dbReference type="EMBL" id="CP092085">
    <property type="protein sequence ID" value="UUN98495.1"/>
    <property type="molecule type" value="Genomic_DNA"/>
</dbReference>
<sequence>MKFLILILTIFLISAFAFLFKSNNNDCKVRNSENSDAGNSYDVRVGRNISLFVENNKIYLNYNQNEIVKRYFELNSHYLILKVLHSLSPEVGFADGTVNNSVKRNFDYISDLSVNSNLKGNHIFFSSDNYVSYNENIEEKIVSMIKDQIYVVSGEKVGGVDLNSKVNTFIRKLQCGDSNMPEVEEWNINDIHIILEADGKQIKNSKYNSLNFFIYFTKKTDKKYETSIY</sequence>
<name>A0A8I1DGG5_ACIBZ</name>
<evidence type="ECO:0000313" key="2">
    <source>
        <dbReference type="Proteomes" id="UP000644140"/>
    </source>
</evidence>
<dbReference type="AlphaFoldDB" id="A0A8I1DGG5"/>
<organism evidence="1 2">
    <name type="scientific">Acinetobacter bereziniae</name>
    <name type="common">Acinetobacter genomosp. 10</name>
    <dbReference type="NCBI Taxonomy" id="106648"/>
    <lineage>
        <taxon>Bacteria</taxon>
        <taxon>Pseudomonadati</taxon>
        <taxon>Pseudomonadota</taxon>
        <taxon>Gammaproteobacteria</taxon>
        <taxon>Moraxellales</taxon>
        <taxon>Moraxellaceae</taxon>
        <taxon>Acinetobacter</taxon>
    </lineage>
</organism>
<evidence type="ECO:0000313" key="1">
    <source>
        <dbReference type="EMBL" id="UUN98495.1"/>
    </source>
</evidence>
<dbReference type="RefSeq" id="WP_198114692.1">
    <property type="nucleotide sequence ID" value="NZ_CP066121.1"/>
</dbReference>
<gene>
    <name evidence="1" type="ORF">I9054_003245</name>
</gene>
<protein>
    <submittedName>
        <fullName evidence="1">Uncharacterized protein</fullName>
    </submittedName>
</protein>
<dbReference type="Proteomes" id="UP000644140">
    <property type="component" value="Chromosome"/>
</dbReference>